<sequence length="818" mass="90959">MDVELALNASDCDLLDEISNTPEVSETSSSPAIPARQPPRLRSAVHVRRRPSPPRSDSSNIVGPSQPHSPRGRTRLRRPSYTADSRRSSPARSRSSHASDRRNRREAISPRQRAVRPSATGIADWTVASLKRSLTRHNIPFHSSDRKATLFQRLQDFQLNSASPRRTPLPAPPPAGSSLFPLYPPPPPNYTLATASLPVRPTASSRPSPVSSTLRQQILSGNYVDLAQLIHPSTCNPHIPRELQTSLGTFQLKQPLTTHSKELTAPEFTFAFSLFRDIICSAFPDRRSELDDYLSLTIDLALRFGGNGFYSYHILFASRAAERLQQFNQGTYWGTLDTELYCRIFAARSSLNCEQCGAPSHPATTCTLTTPLPNTSFPQKRNQAPTTLGPAPKGVDRRGRPILYQGGRILCNNFNDLGCNSSNCRFLHTCSFCGGAHARVTCPHNPTKHGSCKYLSTPINIHALTSALKNHPDRQFVHYLLQGFTHGFHPGLHVMPDSSFSCHNLQSANSEPDIVDRLLTKEVKETFMIAFHTSHNLPFPTLDVCTFSSFITFAHAIQKIKSSTIQVYLSGINFFAKLSSGSPCPALTHAHISMLLKGLRKAEPRPMPKRLPLTSDLLTRCIETLRKGYLSPSTDKVLESMFLLAFFGFLRCSEFTASTLLYDPSRHASVSDISVISPDTLVYFLKRSKTNQSGPPQPVYIFRLNSFLSPFEPILDYINSRLACRASPRDPLFISETGRVATRSWFHHHFRQILSRSGIPPEPYSGHSFRIGAASTASRQGIPDNVTKILGRWSSTAYLTYVRNDLRDVRNAHALLSA</sequence>
<evidence type="ECO:0000313" key="5">
    <source>
        <dbReference type="Proteomes" id="UP001174136"/>
    </source>
</evidence>
<accession>A0AA47N182</accession>
<dbReference type="GO" id="GO:0015074">
    <property type="term" value="P:DNA integration"/>
    <property type="evidence" value="ECO:0007669"/>
    <property type="project" value="InterPro"/>
</dbReference>
<dbReference type="Gene3D" id="1.10.443.10">
    <property type="entry name" value="Intergrase catalytic core"/>
    <property type="match status" value="1"/>
</dbReference>
<name>A0AA47N182_MERPO</name>
<comment type="caution">
    <text evidence="4">The sequence shown here is derived from an EMBL/GenBank/DDBJ whole genome shotgun (WGS) entry which is preliminary data.</text>
</comment>
<dbReference type="InterPro" id="IPR013762">
    <property type="entry name" value="Integrase-like_cat_sf"/>
</dbReference>
<dbReference type="SUPFAM" id="SSF56349">
    <property type="entry name" value="DNA breaking-rejoining enzymes"/>
    <property type="match status" value="1"/>
</dbReference>
<organism evidence="4 5">
    <name type="scientific">Merluccius polli</name>
    <name type="common">Benguela hake</name>
    <name type="synonym">Merluccius cadenati</name>
    <dbReference type="NCBI Taxonomy" id="89951"/>
    <lineage>
        <taxon>Eukaryota</taxon>
        <taxon>Metazoa</taxon>
        <taxon>Chordata</taxon>
        <taxon>Craniata</taxon>
        <taxon>Vertebrata</taxon>
        <taxon>Euteleostomi</taxon>
        <taxon>Actinopterygii</taxon>
        <taxon>Neopterygii</taxon>
        <taxon>Teleostei</taxon>
        <taxon>Neoteleostei</taxon>
        <taxon>Acanthomorphata</taxon>
        <taxon>Zeiogadaria</taxon>
        <taxon>Gadariae</taxon>
        <taxon>Gadiformes</taxon>
        <taxon>Gadoidei</taxon>
        <taxon>Merlucciidae</taxon>
        <taxon>Merluccius</taxon>
    </lineage>
</organism>
<proteinExistence type="predicted"/>
<gene>
    <name evidence="4" type="ORF">N1851_008490</name>
</gene>
<dbReference type="PROSITE" id="PS51898">
    <property type="entry name" value="TYR_RECOMBINASE"/>
    <property type="match status" value="1"/>
</dbReference>
<feature type="compositionally biased region" description="Polar residues" evidence="2">
    <location>
        <begin position="377"/>
        <end position="386"/>
    </location>
</feature>
<keyword evidence="5" id="KW-1185">Reference proteome</keyword>
<feature type="region of interest" description="Disordered" evidence="2">
    <location>
        <begin position="1"/>
        <end position="120"/>
    </location>
</feature>
<feature type="compositionally biased region" description="Polar residues" evidence="2">
    <location>
        <begin position="18"/>
        <end position="31"/>
    </location>
</feature>
<dbReference type="InterPro" id="IPR002104">
    <property type="entry name" value="Integrase_catalytic"/>
</dbReference>
<evidence type="ECO:0000313" key="4">
    <source>
        <dbReference type="EMBL" id="KAK0150417.1"/>
    </source>
</evidence>
<dbReference type="Proteomes" id="UP001174136">
    <property type="component" value="Unassembled WGS sequence"/>
</dbReference>
<protein>
    <recommendedName>
        <fullName evidence="3">Tyr recombinase domain-containing protein</fullName>
    </recommendedName>
</protein>
<evidence type="ECO:0000256" key="2">
    <source>
        <dbReference type="SAM" id="MobiDB-lite"/>
    </source>
</evidence>
<dbReference type="InterPro" id="IPR011010">
    <property type="entry name" value="DNA_brk_join_enz"/>
</dbReference>
<feature type="compositionally biased region" description="Basic residues" evidence="2">
    <location>
        <begin position="43"/>
        <end position="52"/>
    </location>
</feature>
<dbReference type="InterPro" id="IPR052925">
    <property type="entry name" value="Phage_Integrase-like_Recomb"/>
</dbReference>
<dbReference type="AlphaFoldDB" id="A0AA47N182"/>
<evidence type="ECO:0000256" key="1">
    <source>
        <dbReference type="ARBA" id="ARBA00023172"/>
    </source>
</evidence>
<dbReference type="PANTHER" id="PTHR34605:SF3">
    <property type="entry name" value="P CELL-TYPE AGGLUTINATION PROTEIN MAP4-LIKE-RELATED"/>
    <property type="match status" value="1"/>
</dbReference>
<dbReference type="PANTHER" id="PTHR34605">
    <property type="entry name" value="PHAGE_INTEGRASE DOMAIN-CONTAINING PROTEIN"/>
    <property type="match status" value="1"/>
</dbReference>
<dbReference type="EMBL" id="JAOPHQ010001491">
    <property type="protein sequence ID" value="KAK0150417.1"/>
    <property type="molecule type" value="Genomic_DNA"/>
</dbReference>
<dbReference type="GO" id="GO:0006310">
    <property type="term" value="P:DNA recombination"/>
    <property type="evidence" value="ECO:0007669"/>
    <property type="project" value="UniProtKB-KW"/>
</dbReference>
<feature type="region of interest" description="Disordered" evidence="2">
    <location>
        <begin position="377"/>
        <end position="397"/>
    </location>
</feature>
<keyword evidence="1" id="KW-0233">DNA recombination</keyword>
<reference evidence="4" key="1">
    <citation type="journal article" date="2023" name="Front. Mar. Sci.">
        <title>A new Merluccius polli reference genome to investigate the effects of global change in West African waters.</title>
        <authorList>
            <person name="Mateo J.L."/>
            <person name="Blanco-Fernandez C."/>
            <person name="Garcia-Vazquez E."/>
            <person name="Machado-Schiaffino G."/>
        </authorList>
    </citation>
    <scope>NUCLEOTIDE SEQUENCE</scope>
    <source>
        <strain evidence="4">C29</strain>
        <tissue evidence="4">Fin</tissue>
    </source>
</reference>
<feature type="domain" description="Tyr recombinase" evidence="3">
    <location>
        <begin position="608"/>
        <end position="814"/>
    </location>
</feature>
<feature type="compositionally biased region" description="Basic and acidic residues" evidence="2">
    <location>
        <begin position="97"/>
        <end position="108"/>
    </location>
</feature>
<dbReference type="GO" id="GO:0003677">
    <property type="term" value="F:DNA binding"/>
    <property type="evidence" value="ECO:0007669"/>
    <property type="project" value="InterPro"/>
</dbReference>
<evidence type="ECO:0000259" key="3">
    <source>
        <dbReference type="PROSITE" id="PS51898"/>
    </source>
</evidence>